<protein>
    <submittedName>
        <fullName evidence="7">Dicarboxylate/amino acid:cation symporter</fullName>
    </submittedName>
</protein>
<evidence type="ECO:0000256" key="2">
    <source>
        <dbReference type="ARBA" id="ARBA00022448"/>
    </source>
</evidence>
<dbReference type="InterPro" id="IPR001991">
    <property type="entry name" value="Na-dicarboxylate_symporter"/>
</dbReference>
<evidence type="ECO:0000256" key="6">
    <source>
        <dbReference type="SAM" id="Phobius"/>
    </source>
</evidence>
<dbReference type="GO" id="GO:0005295">
    <property type="term" value="F:neutral L-amino acid:sodium symporter activity"/>
    <property type="evidence" value="ECO:0007669"/>
    <property type="project" value="TreeGrafter"/>
</dbReference>
<dbReference type="Gene3D" id="1.10.3860.10">
    <property type="entry name" value="Sodium:dicarboxylate symporter"/>
    <property type="match status" value="1"/>
</dbReference>
<feature type="transmembrane region" description="Helical" evidence="6">
    <location>
        <begin position="46"/>
        <end position="70"/>
    </location>
</feature>
<evidence type="ECO:0000256" key="1">
    <source>
        <dbReference type="ARBA" id="ARBA00004141"/>
    </source>
</evidence>
<feature type="transmembrane region" description="Helical" evidence="6">
    <location>
        <begin position="177"/>
        <end position="196"/>
    </location>
</feature>
<dbReference type="PANTHER" id="PTHR42865:SF8">
    <property type="entry name" value="SERINE_THREONINE TRANSPORTER SSTT"/>
    <property type="match status" value="1"/>
</dbReference>
<sequence>MKHHTLLFRLAAAILFGIAVGGGAAALGLAEHTAFVWLARAAATFTALFSSFLNFIIPLLIFSFIAVGLADLRGTAGRMAGVTLALAYVSTILAGAAAYAAGMAVLPHFVGTLAAPDTSQTAYEAFFTIEFPPLLGVMSALVLAFVLGIGMAALPGRSLFGAVSDLRDIVAKVLDRIVIPLIPFHVAGIFLTIAAQGRLLSVLQTFAAAFVLILVLQIAFLLLEYGAASLICRKNQFKTLKNALAPYLTALGTQSSAATIPVSLTCAYENGISRDVADFCIPLCATIHLIGDTIALVTGTLALLLAGGQEAAFGAFLPFILMLGVTMIAAPGVPGGGVMSALGLITSMFGFDAHLQQLIIALHLAQDSFGTAANVTGDQALAMIVDRLEQAAARRREKGR</sequence>
<comment type="caution">
    <text evidence="7">The sequence shown here is derived from an EMBL/GenBank/DDBJ whole genome shotgun (WGS) entry which is preliminary data.</text>
</comment>
<dbReference type="SUPFAM" id="SSF118215">
    <property type="entry name" value="Proton glutamate symport protein"/>
    <property type="match status" value="1"/>
</dbReference>
<keyword evidence="5 6" id="KW-0472">Membrane</keyword>
<reference evidence="7" key="2">
    <citation type="journal article" date="2021" name="PeerJ">
        <title>Extensive microbial diversity within the chicken gut microbiome revealed by metagenomics and culture.</title>
        <authorList>
            <person name="Gilroy R."/>
            <person name="Ravi A."/>
            <person name="Getino M."/>
            <person name="Pursley I."/>
            <person name="Horton D.L."/>
            <person name="Alikhan N.F."/>
            <person name="Baker D."/>
            <person name="Gharbi K."/>
            <person name="Hall N."/>
            <person name="Watson M."/>
            <person name="Adriaenssens E.M."/>
            <person name="Foster-Nyarko E."/>
            <person name="Jarju S."/>
            <person name="Secka A."/>
            <person name="Antonio M."/>
            <person name="Oren A."/>
            <person name="Chaudhuri R.R."/>
            <person name="La Ragione R."/>
            <person name="Hildebrand F."/>
            <person name="Pallen M.J."/>
        </authorList>
    </citation>
    <scope>NUCLEOTIDE SEQUENCE</scope>
    <source>
        <strain evidence="7">4920</strain>
    </source>
</reference>
<evidence type="ECO:0000256" key="5">
    <source>
        <dbReference type="ARBA" id="ARBA00023136"/>
    </source>
</evidence>
<accession>A0A9D1SZ86</accession>
<organism evidence="7 8">
    <name type="scientific">Candidatus Aphodoplasma excrementigallinarum</name>
    <dbReference type="NCBI Taxonomy" id="2840673"/>
    <lineage>
        <taxon>Bacteria</taxon>
        <taxon>Bacillati</taxon>
        <taxon>Bacillota</taxon>
        <taxon>Clostridia</taxon>
        <taxon>Eubacteriales</taxon>
        <taxon>Candidatus Aphodoplasma</taxon>
    </lineage>
</organism>
<dbReference type="AlphaFoldDB" id="A0A9D1SZ86"/>
<feature type="transmembrane region" description="Helical" evidence="6">
    <location>
        <begin position="82"/>
        <end position="106"/>
    </location>
</feature>
<dbReference type="Proteomes" id="UP000886743">
    <property type="component" value="Unassembled WGS sequence"/>
</dbReference>
<dbReference type="GO" id="GO:0005886">
    <property type="term" value="C:plasma membrane"/>
    <property type="evidence" value="ECO:0007669"/>
    <property type="project" value="TreeGrafter"/>
</dbReference>
<dbReference type="GO" id="GO:0032329">
    <property type="term" value="P:serine transport"/>
    <property type="evidence" value="ECO:0007669"/>
    <property type="project" value="TreeGrafter"/>
</dbReference>
<name>A0A9D1SZ86_9FIRM</name>
<keyword evidence="4 6" id="KW-1133">Transmembrane helix</keyword>
<comment type="subcellular location">
    <subcellularLocation>
        <location evidence="1">Membrane</location>
        <topology evidence="1">Multi-pass membrane protein</topology>
    </subcellularLocation>
</comment>
<evidence type="ECO:0000256" key="3">
    <source>
        <dbReference type="ARBA" id="ARBA00022692"/>
    </source>
</evidence>
<reference evidence="7" key="1">
    <citation type="submission" date="2020-10" db="EMBL/GenBank/DDBJ databases">
        <authorList>
            <person name="Gilroy R."/>
        </authorList>
    </citation>
    <scope>NUCLEOTIDE SEQUENCE</scope>
    <source>
        <strain evidence="7">4920</strain>
    </source>
</reference>
<dbReference type="PANTHER" id="PTHR42865">
    <property type="entry name" value="PROTON/GLUTAMATE-ASPARTATE SYMPORTER"/>
    <property type="match status" value="1"/>
</dbReference>
<evidence type="ECO:0000313" key="7">
    <source>
        <dbReference type="EMBL" id="HIV02019.1"/>
    </source>
</evidence>
<gene>
    <name evidence="7" type="ORF">IAC74_00485</name>
</gene>
<dbReference type="Pfam" id="PF00375">
    <property type="entry name" value="SDF"/>
    <property type="match status" value="1"/>
</dbReference>
<feature type="transmembrane region" description="Helical" evidence="6">
    <location>
        <begin position="202"/>
        <end position="223"/>
    </location>
</feature>
<evidence type="ECO:0000313" key="8">
    <source>
        <dbReference type="Proteomes" id="UP000886743"/>
    </source>
</evidence>
<keyword evidence="2" id="KW-0813">Transport</keyword>
<dbReference type="PRINTS" id="PR00173">
    <property type="entry name" value="EDTRNSPORT"/>
</dbReference>
<feature type="transmembrane region" description="Helical" evidence="6">
    <location>
        <begin position="311"/>
        <end position="330"/>
    </location>
</feature>
<proteinExistence type="predicted"/>
<dbReference type="EMBL" id="DVOF01000010">
    <property type="protein sequence ID" value="HIV02019.1"/>
    <property type="molecule type" value="Genomic_DNA"/>
</dbReference>
<feature type="transmembrane region" description="Helical" evidence="6">
    <location>
        <begin position="134"/>
        <end position="156"/>
    </location>
</feature>
<keyword evidence="3 6" id="KW-0812">Transmembrane</keyword>
<evidence type="ECO:0000256" key="4">
    <source>
        <dbReference type="ARBA" id="ARBA00022989"/>
    </source>
</evidence>
<feature type="transmembrane region" description="Helical" evidence="6">
    <location>
        <begin position="276"/>
        <end position="304"/>
    </location>
</feature>
<dbReference type="InterPro" id="IPR036458">
    <property type="entry name" value="Na:dicarbo_symporter_sf"/>
</dbReference>